<keyword evidence="2" id="KW-0805">Transcription regulation</keyword>
<dbReference type="InterPro" id="IPR036390">
    <property type="entry name" value="WH_DNA-bd_sf"/>
</dbReference>
<dbReference type="InterPro" id="IPR036388">
    <property type="entry name" value="WH-like_DNA-bd_sf"/>
</dbReference>
<comment type="similarity">
    <text evidence="1">Belongs to the LysR transcriptional regulatory family.</text>
</comment>
<dbReference type="PRINTS" id="PR00039">
    <property type="entry name" value="HTHLYSR"/>
</dbReference>
<evidence type="ECO:0000256" key="2">
    <source>
        <dbReference type="ARBA" id="ARBA00023015"/>
    </source>
</evidence>
<dbReference type="EMBL" id="JAYWLC010000037">
    <property type="protein sequence ID" value="MER5173932.1"/>
    <property type="molecule type" value="Genomic_DNA"/>
</dbReference>
<dbReference type="CDD" id="cd08432">
    <property type="entry name" value="PBP2_GcdR_TrpI_HvrB_AmpR_like"/>
    <property type="match status" value="1"/>
</dbReference>
<dbReference type="InterPro" id="IPR005119">
    <property type="entry name" value="LysR_subst-bd"/>
</dbReference>
<reference evidence="6 7" key="2">
    <citation type="submission" date="2024-06" db="EMBL/GenBank/DDBJ databases">
        <title>Thioclava kandeliae sp. nov. from a rhizosphere soil sample of Kandelia candel in a mangrove.</title>
        <authorList>
            <person name="Mu T."/>
        </authorList>
    </citation>
    <scope>NUCLEOTIDE SEQUENCE [LARGE SCALE GENOMIC DNA]</scope>
    <source>
        <strain evidence="6 7">CPCC 100088</strain>
    </source>
</reference>
<feature type="domain" description="HTH lysR-type" evidence="5">
    <location>
        <begin position="7"/>
        <end position="64"/>
    </location>
</feature>
<evidence type="ECO:0000256" key="4">
    <source>
        <dbReference type="ARBA" id="ARBA00023163"/>
    </source>
</evidence>
<keyword evidence="4" id="KW-0804">Transcription</keyword>
<dbReference type="InterPro" id="IPR058163">
    <property type="entry name" value="LysR-type_TF_proteobact-type"/>
</dbReference>
<comment type="caution">
    <text evidence="6">The sequence shown here is derived from an EMBL/GenBank/DDBJ whole genome shotgun (WGS) entry which is preliminary data.</text>
</comment>
<proteinExistence type="inferred from homology"/>
<dbReference type="Pfam" id="PF00126">
    <property type="entry name" value="HTH_1"/>
    <property type="match status" value="1"/>
</dbReference>
<evidence type="ECO:0000313" key="7">
    <source>
        <dbReference type="Proteomes" id="UP001438953"/>
    </source>
</evidence>
<dbReference type="PANTHER" id="PTHR30537">
    <property type="entry name" value="HTH-TYPE TRANSCRIPTIONAL REGULATOR"/>
    <property type="match status" value="1"/>
</dbReference>
<dbReference type="PROSITE" id="PS50931">
    <property type="entry name" value="HTH_LYSR"/>
    <property type="match status" value="1"/>
</dbReference>
<keyword evidence="7" id="KW-1185">Reference proteome</keyword>
<dbReference type="InterPro" id="IPR000847">
    <property type="entry name" value="LysR_HTH_N"/>
</dbReference>
<evidence type="ECO:0000313" key="6">
    <source>
        <dbReference type="EMBL" id="MER5173932.1"/>
    </source>
</evidence>
<accession>A0ABV1SLZ8</accession>
<name>A0ABV1SLZ8_9RHOB</name>
<dbReference type="Pfam" id="PF03466">
    <property type="entry name" value="LysR_substrate"/>
    <property type="match status" value="1"/>
</dbReference>
<dbReference type="SUPFAM" id="SSF53850">
    <property type="entry name" value="Periplasmic binding protein-like II"/>
    <property type="match status" value="1"/>
</dbReference>
<reference evidence="6 7" key="1">
    <citation type="submission" date="2024-01" db="EMBL/GenBank/DDBJ databases">
        <authorList>
            <person name="Deng Y."/>
            <person name="Su J."/>
        </authorList>
    </citation>
    <scope>NUCLEOTIDE SEQUENCE [LARGE SCALE GENOMIC DNA]</scope>
    <source>
        <strain evidence="6 7">CPCC 100088</strain>
    </source>
</reference>
<dbReference type="PANTHER" id="PTHR30537:SF26">
    <property type="entry name" value="GLYCINE CLEAVAGE SYSTEM TRANSCRIPTIONAL ACTIVATOR"/>
    <property type="match status" value="1"/>
</dbReference>
<dbReference type="Proteomes" id="UP001438953">
    <property type="component" value="Unassembled WGS sequence"/>
</dbReference>
<keyword evidence="3" id="KW-0238">DNA-binding</keyword>
<evidence type="ECO:0000256" key="3">
    <source>
        <dbReference type="ARBA" id="ARBA00023125"/>
    </source>
</evidence>
<gene>
    <name evidence="6" type="ORF">VSX56_19435</name>
</gene>
<organism evidence="6 7">
    <name type="scientific">Thioclava kandeliae</name>
    <dbReference type="NCBI Taxonomy" id="3070818"/>
    <lineage>
        <taxon>Bacteria</taxon>
        <taxon>Pseudomonadati</taxon>
        <taxon>Pseudomonadota</taxon>
        <taxon>Alphaproteobacteria</taxon>
        <taxon>Rhodobacterales</taxon>
        <taxon>Paracoccaceae</taxon>
        <taxon>Thioclava</taxon>
    </lineage>
</organism>
<protein>
    <submittedName>
        <fullName evidence="6">LysR substrate-binding domain-containing protein</fullName>
    </submittedName>
</protein>
<dbReference type="SUPFAM" id="SSF46785">
    <property type="entry name" value="Winged helix' DNA-binding domain"/>
    <property type="match status" value="1"/>
</dbReference>
<evidence type="ECO:0000256" key="1">
    <source>
        <dbReference type="ARBA" id="ARBA00009437"/>
    </source>
</evidence>
<evidence type="ECO:0000259" key="5">
    <source>
        <dbReference type="PROSITE" id="PS50931"/>
    </source>
</evidence>
<sequence>MVRRFIPSLADLQAFEAAARNLSFTKASDELGVTQSAISRNIGNLEKYLGSALFNRAGPRLVLTELGSRYYSDIPKILDHLEEVSIDVVRGRRAQEALQIGATPTMMTRWLMPRLPEFLQHHPDIKVELRIINDAEDFAETKIDVSILRGAGQWRNTRAIELFPEQLIVVCAPDMLKTIAHTRIFDFDTMPALQNASRSSLWLHWLRLSGTDMTGTIQGHRFANSDMLITAAQKGLGFAVIPEHYIYNELSEGTLAAPFGDACSSGTGYWVTVPERKWDDTRVQLFRQWILNYVKREGRNRAQSH</sequence>
<dbReference type="Gene3D" id="1.10.10.10">
    <property type="entry name" value="Winged helix-like DNA-binding domain superfamily/Winged helix DNA-binding domain"/>
    <property type="match status" value="1"/>
</dbReference>
<dbReference type="Gene3D" id="3.40.190.10">
    <property type="entry name" value="Periplasmic binding protein-like II"/>
    <property type="match status" value="2"/>
</dbReference>
<dbReference type="RefSeq" id="WP_339114711.1">
    <property type="nucleotide sequence ID" value="NZ_JAYWLC010000037.1"/>
</dbReference>